<sequence>MHPPSLFTAQLPPLRFQLHDPQHGSPNPDRPSSRPLEPPICWCAITAFGTFDPQCSGHLVLWELRMVIEFPPGSTILISSAILTHSNTDLAPNERRYSLTQYTAGGLFRWVACGFQSARSAGKSTQDLSEGGQERWREGIQLMSHWSELSHL</sequence>
<dbReference type="EMBL" id="JANSHE010001153">
    <property type="protein sequence ID" value="KAJ3004272.1"/>
    <property type="molecule type" value="Genomic_DNA"/>
</dbReference>
<accession>A0ACC1PWM0</accession>
<reference evidence="1" key="1">
    <citation type="submission" date="2022-08" db="EMBL/GenBank/DDBJ databases">
        <title>Genome Sequence of Pycnoporus sanguineus.</title>
        <authorList>
            <person name="Buettner E."/>
        </authorList>
    </citation>
    <scope>NUCLEOTIDE SEQUENCE</scope>
    <source>
        <strain evidence="1">CG-C14</strain>
    </source>
</reference>
<dbReference type="Proteomes" id="UP001144978">
    <property type="component" value="Unassembled WGS sequence"/>
</dbReference>
<protein>
    <submittedName>
        <fullName evidence="1">Uncharacterized protein</fullName>
    </submittedName>
</protein>
<proteinExistence type="predicted"/>
<gene>
    <name evidence="1" type="ORF">NUW54_g4889</name>
</gene>
<name>A0ACC1PWM0_9APHY</name>
<organism evidence="1 2">
    <name type="scientific">Trametes sanguinea</name>
    <dbReference type="NCBI Taxonomy" id="158606"/>
    <lineage>
        <taxon>Eukaryota</taxon>
        <taxon>Fungi</taxon>
        <taxon>Dikarya</taxon>
        <taxon>Basidiomycota</taxon>
        <taxon>Agaricomycotina</taxon>
        <taxon>Agaricomycetes</taxon>
        <taxon>Polyporales</taxon>
        <taxon>Polyporaceae</taxon>
        <taxon>Trametes</taxon>
    </lineage>
</organism>
<comment type="caution">
    <text evidence="1">The sequence shown here is derived from an EMBL/GenBank/DDBJ whole genome shotgun (WGS) entry which is preliminary data.</text>
</comment>
<evidence type="ECO:0000313" key="1">
    <source>
        <dbReference type="EMBL" id="KAJ3004272.1"/>
    </source>
</evidence>
<evidence type="ECO:0000313" key="2">
    <source>
        <dbReference type="Proteomes" id="UP001144978"/>
    </source>
</evidence>
<keyword evidence="2" id="KW-1185">Reference proteome</keyword>